<dbReference type="InterPro" id="IPR051310">
    <property type="entry name" value="MCP_chemotaxis"/>
</dbReference>
<comment type="similarity">
    <text evidence="2">Belongs to the methyl-accepting chemotaxis (MCP) protein family.</text>
</comment>
<dbReference type="PRINTS" id="PR00260">
    <property type="entry name" value="CHEMTRNSDUCR"/>
</dbReference>
<reference evidence="6 7" key="1">
    <citation type="submission" date="2024-04" db="EMBL/GenBank/DDBJ databases">
        <title>Novel species of the genus Ideonella isolated from streams.</title>
        <authorList>
            <person name="Lu H."/>
        </authorList>
    </citation>
    <scope>NUCLEOTIDE SEQUENCE [LARGE SCALE GENOMIC DNA]</scope>
    <source>
        <strain evidence="6 7">DXS29W</strain>
    </source>
</reference>
<dbReference type="InterPro" id="IPR004089">
    <property type="entry name" value="MCPsignal_dom"/>
</dbReference>
<evidence type="ECO:0000256" key="1">
    <source>
        <dbReference type="ARBA" id="ARBA00022481"/>
    </source>
</evidence>
<keyword evidence="4" id="KW-1133">Transmembrane helix</keyword>
<dbReference type="PANTHER" id="PTHR43531">
    <property type="entry name" value="PROTEIN ICFG"/>
    <property type="match status" value="1"/>
</dbReference>
<keyword evidence="1" id="KW-0488">Methylation</keyword>
<organism evidence="6 7">
    <name type="scientific">Ideonella lacteola</name>
    <dbReference type="NCBI Taxonomy" id="2984193"/>
    <lineage>
        <taxon>Bacteria</taxon>
        <taxon>Pseudomonadati</taxon>
        <taxon>Pseudomonadota</taxon>
        <taxon>Betaproteobacteria</taxon>
        <taxon>Burkholderiales</taxon>
        <taxon>Sphaerotilaceae</taxon>
        <taxon>Ideonella</taxon>
    </lineage>
</organism>
<keyword evidence="3" id="KW-0807">Transducer</keyword>
<dbReference type="Pfam" id="PF12729">
    <property type="entry name" value="4HB_MCP_1"/>
    <property type="match status" value="1"/>
</dbReference>
<protein>
    <submittedName>
        <fullName evidence="6">Methyl-accepting chemotaxis protein</fullName>
    </submittedName>
</protein>
<dbReference type="Pfam" id="PF00015">
    <property type="entry name" value="MCPsignal"/>
    <property type="match status" value="1"/>
</dbReference>
<dbReference type="CDD" id="cd11386">
    <property type="entry name" value="MCP_signal"/>
    <property type="match status" value="1"/>
</dbReference>
<sequence length="525" mass="55814">MNPSRQIRWTVGRKLALGFGVTLSFLMAVAAFGLYGMWSINSGLTEIVEVNNKKARSAVAMRIAVNQVSTQTRNIVLLNENPEKMQQEVDKLKTSRDRYDQVEKELGAAIASDAERVLFDRIVKLREKVRPLNSRVVELATKNETVDATSILVNQVAAAQSEWLAALGEMADLQDKLTDQTAEAAEASYAAVRLQMLVLAGVALFVASGFAAVMVRDLLRQLGGEPAYAAEMANQIAAGNLAIRVEVKPGDQRSLLYAMSRMQTALVQVVASIRSGADSIATGSNQIATGNADLSQRTEEQASNLQQTAASMEQLTSTVKNNADTARQAAQLAAHASARAQQGNEAVQQVRGAMQGIEAAATKIGDIIGVIDGIAFQTNILALNAAVEAARAGEEGRGFAVVAGEVRSLAQRSAEAARQVKTLIVDSGEKVAAGGEHVVSASRTMEEIMESVRRVNDLMGDIDAASNEQSQGIDQVSQAVAQLDQVTQQNAALVEESAAAAESLRHQADSLVSSVSVFRLDEALA</sequence>
<evidence type="ECO:0000313" key="7">
    <source>
        <dbReference type="Proteomes" id="UP001371218"/>
    </source>
</evidence>
<dbReference type="InterPro" id="IPR024478">
    <property type="entry name" value="HlyB_4HB_MCP"/>
</dbReference>
<dbReference type="Gene3D" id="1.10.287.950">
    <property type="entry name" value="Methyl-accepting chemotaxis protein"/>
    <property type="match status" value="1"/>
</dbReference>
<evidence type="ECO:0000256" key="4">
    <source>
        <dbReference type="SAM" id="Phobius"/>
    </source>
</evidence>
<dbReference type="PROSITE" id="PS50111">
    <property type="entry name" value="CHEMOTAXIS_TRANSDUC_2"/>
    <property type="match status" value="1"/>
</dbReference>
<proteinExistence type="inferred from homology"/>
<dbReference type="EMBL" id="JBBUTG010000001">
    <property type="protein sequence ID" value="MEK8029840.1"/>
    <property type="molecule type" value="Genomic_DNA"/>
</dbReference>
<evidence type="ECO:0000259" key="5">
    <source>
        <dbReference type="PROSITE" id="PS50111"/>
    </source>
</evidence>
<keyword evidence="4" id="KW-0812">Transmembrane</keyword>
<gene>
    <name evidence="6" type="ORF">AACH06_03315</name>
</gene>
<evidence type="ECO:0000256" key="3">
    <source>
        <dbReference type="PROSITE-ProRule" id="PRU00284"/>
    </source>
</evidence>
<dbReference type="CDD" id="cd19411">
    <property type="entry name" value="MCP2201-like_sensor"/>
    <property type="match status" value="1"/>
</dbReference>
<evidence type="ECO:0000313" key="6">
    <source>
        <dbReference type="EMBL" id="MEK8029840.1"/>
    </source>
</evidence>
<comment type="caution">
    <text evidence="6">The sequence shown here is derived from an EMBL/GenBank/DDBJ whole genome shotgun (WGS) entry which is preliminary data.</text>
</comment>
<evidence type="ECO:0000256" key="2">
    <source>
        <dbReference type="ARBA" id="ARBA00029447"/>
    </source>
</evidence>
<feature type="transmembrane region" description="Helical" evidence="4">
    <location>
        <begin position="196"/>
        <end position="215"/>
    </location>
</feature>
<feature type="domain" description="Methyl-accepting transducer" evidence="5">
    <location>
        <begin position="276"/>
        <end position="505"/>
    </location>
</feature>
<name>A0ABU9BMH5_9BURK</name>
<keyword evidence="7" id="KW-1185">Reference proteome</keyword>
<dbReference type="SUPFAM" id="SSF58104">
    <property type="entry name" value="Methyl-accepting chemotaxis protein (MCP) signaling domain"/>
    <property type="match status" value="1"/>
</dbReference>
<accession>A0ABU9BMH5</accession>
<dbReference type="SMART" id="SM00283">
    <property type="entry name" value="MA"/>
    <property type="match status" value="1"/>
</dbReference>
<keyword evidence="4" id="KW-0472">Membrane</keyword>
<dbReference type="InterPro" id="IPR047347">
    <property type="entry name" value="YvaQ-like_sensor"/>
</dbReference>
<dbReference type="InterPro" id="IPR004090">
    <property type="entry name" value="Chemotax_Me-accpt_rcpt"/>
</dbReference>
<feature type="transmembrane region" description="Helical" evidence="4">
    <location>
        <begin position="15"/>
        <end position="38"/>
    </location>
</feature>
<dbReference type="Proteomes" id="UP001371218">
    <property type="component" value="Unassembled WGS sequence"/>
</dbReference>
<dbReference type="RefSeq" id="WP_341424173.1">
    <property type="nucleotide sequence ID" value="NZ_JBBUTG010000001.1"/>
</dbReference>
<dbReference type="PANTHER" id="PTHR43531:SF14">
    <property type="entry name" value="METHYL-ACCEPTING CHEMOTAXIS PROTEIN I-RELATED"/>
    <property type="match status" value="1"/>
</dbReference>